<dbReference type="EMBL" id="QKWP01000841">
    <property type="protein sequence ID" value="RIB14345.1"/>
    <property type="molecule type" value="Genomic_DNA"/>
</dbReference>
<sequence>MEVEQESFIEKMEKLRNGRWNRQVRSYTETQDEMIDQMETESITTVKSDEVKQRSYSEVVQASTKEEAPKRRVYKVSEKEVRWINEIMEALASKVTAEFDEKKWHIERIVQAFGSLEELEVLLRHKIETKPMTNSQPKAICLKFKHRNMAFFKPFA</sequence>
<reference evidence="1 2" key="1">
    <citation type="submission" date="2018-06" db="EMBL/GenBank/DDBJ databases">
        <title>Comparative genomics reveals the genomic features of Rhizophagus irregularis, R. cerebriforme, R. diaphanum and Gigaspora rosea, and their symbiotic lifestyle signature.</title>
        <authorList>
            <person name="Morin E."/>
            <person name="San Clemente H."/>
            <person name="Chen E.C.H."/>
            <person name="De La Providencia I."/>
            <person name="Hainaut M."/>
            <person name="Kuo A."/>
            <person name="Kohler A."/>
            <person name="Murat C."/>
            <person name="Tang N."/>
            <person name="Roy S."/>
            <person name="Loubradou J."/>
            <person name="Henrissat B."/>
            <person name="Grigoriev I.V."/>
            <person name="Corradi N."/>
            <person name="Roux C."/>
            <person name="Martin F.M."/>
        </authorList>
    </citation>
    <scope>NUCLEOTIDE SEQUENCE [LARGE SCALE GENOMIC DNA]</scope>
    <source>
        <strain evidence="1 2">DAOM 194757</strain>
    </source>
</reference>
<evidence type="ECO:0000313" key="2">
    <source>
        <dbReference type="Proteomes" id="UP000266673"/>
    </source>
</evidence>
<proteinExistence type="predicted"/>
<name>A0A397UW45_9GLOM</name>
<protein>
    <submittedName>
        <fullName evidence="1">Uncharacterized protein</fullName>
    </submittedName>
</protein>
<comment type="caution">
    <text evidence="1">The sequence shown here is derived from an EMBL/GenBank/DDBJ whole genome shotgun (WGS) entry which is preliminary data.</text>
</comment>
<organism evidence="1 2">
    <name type="scientific">Gigaspora rosea</name>
    <dbReference type="NCBI Taxonomy" id="44941"/>
    <lineage>
        <taxon>Eukaryota</taxon>
        <taxon>Fungi</taxon>
        <taxon>Fungi incertae sedis</taxon>
        <taxon>Mucoromycota</taxon>
        <taxon>Glomeromycotina</taxon>
        <taxon>Glomeromycetes</taxon>
        <taxon>Diversisporales</taxon>
        <taxon>Gigasporaceae</taxon>
        <taxon>Gigaspora</taxon>
    </lineage>
</organism>
<evidence type="ECO:0000313" key="1">
    <source>
        <dbReference type="EMBL" id="RIB14345.1"/>
    </source>
</evidence>
<dbReference type="Proteomes" id="UP000266673">
    <property type="component" value="Unassembled WGS sequence"/>
</dbReference>
<accession>A0A397UW45</accession>
<dbReference type="AlphaFoldDB" id="A0A397UW45"/>
<keyword evidence="2" id="KW-1185">Reference proteome</keyword>
<gene>
    <name evidence="1" type="ORF">C2G38_2195462</name>
</gene>